<reference evidence="1" key="1">
    <citation type="submission" date="2020-10" db="EMBL/GenBank/DDBJ databases">
        <title>Phylogeny of dyella-like bacteria.</title>
        <authorList>
            <person name="Fu J."/>
        </authorList>
    </citation>
    <scope>NUCLEOTIDE SEQUENCE</scope>
    <source>
        <strain evidence="1">DHON07</strain>
    </source>
</reference>
<name>A0ABS2KG81_9GAMM</name>
<dbReference type="RefSeq" id="WP_204631012.1">
    <property type="nucleotide sequence ID" value="NZ_BSOC01000003.1"/>
</dbReference>
<organism evidence="1 2">
    <name type="scientific">Dyella mobilis</name>
    <dbReference type="NCBI Taxonomy" id="1849582"/>
    <lineage>
        <taxon>Bacteria</taxon>
        <taxon>Pseudomonadati</taxon>
        <taxon>Pseudomonadota</taxon>
        <taxon>Gammaproteobacteria</taxon>
        <taxon>Lysobacterales</taxon>
        <taxon>Rhodanobacteraceae</taxon>
        <taxon>Dyella</taxon>
    </lineage>
</organism>
<evidence type="ECO:0000313" key="2">
    <source>
        <dbReference type="Proteomes" id="UP001430193"/>
    </source>
</evidence>
<comment type="caution">
    <text evidence="1">The sequence shown here is derived from an EMBL/GenBank/DDBJ whole genome shotgun (WGS) entry which is preliminary data.</text>
</comment>
<evidence type="ECO:0000313" key="1">
    <source>
        <dbReference type="EMBL" id="MBM7129383.1"/>
    </source>
</evidence>
<gene>
    <name evidence="1" type="ORF">ISS99_07590</name>
</gene>
<proteinExistence type="predicted"/>
<sequence length="133" mass="14703">MGTLWTVWPLDDQMRTWLDEIGVGYPDKPSRFPTGAEIKAALSRLRDLSVSVSDNGLNATWQASIESRESRDAGPWTLLTINNFTGDDLPQEVCFEKGWESLIKRVLGEFAQSSGPLVLLADTGDGEPQIVDH</sequence>
<dbReference type="EMBL" id="JADIKF010000038">
    <property type="protein sequence ID" value="MBM7129383.1"/>
    <property type="molecule type" value="Genomic_DNA"/>
</dbReference>
<protein>
    <submittedName>
        <fullName evidence="1">Uncharacterized protein</fullName>
    </submittedName>
</protein>
<keyword evidence="2" id="KW-1185">Reference proteome</keyword>
<accession>A0ABS2KG81</accession>
<dbReference type="Proteomes" id="UP001430193">
    <property type="component" value="Unassembled WGS sequence"/>
</dbReference>